<protein>
    <recommendedName>
        <fullName evidence="3">Transporter</fullName>
    </recommendedName>
</protein>
<dbReference type="AlphaFoldDB" id="A0AA51N6T9"/>
<dbReference type="EMBL" id="CP129970">
    <property type="protein sequence ID" value="WMN07239.1"/>
    <property type="molecule type" value="Genomic_DNA"/>
</dbReference>
<reference evidence="1" key="1">
    <citation type="submission" date="2023-08" db="EMBL/GenBank/DDBJ databases">
        <title>Comparative genomics and taxonomic characterization of three novel marine species of genus Marivirga.</title>
        <authorList>
            <person name="Muhammad N."/>
            <person name="Kim S.-G."/>
        </authorList>
    </citation>
    <scope>NUCLEOTIDE SEQUENCE [LARGE SCALE GENOMIC DNA]</scope>
    <source>
        <strain evidence="1">ABR2-2</strain>
    </source>
</reference>
<sequence>MNKKLILLLILVGIKTRLLACDVCNIFEFKTVDQKNYIGVFYHYMSFNGYSHLNQEHRMFSRSPQMHELDGSNLFFEKKQQDFEKYSTLALRTNLNLFKNFRLNVLLPYERTVVYYNKVWSTVDPVSDTTMTLSGLGDAIVGIDKNIRFTTDQFTHYLIPGLSLKLPTGITNIKDNAGEVFDPEIQPGTGTLDLLLRLNHTMTNGKWGLFSASSYKINSTHNNYRFANSFNFQSDVFLVLGNPKKQFIPQAGFYMESAGKNIDEGNSIDFTGGTTVFFDSGMELRINNSISFQLSAQLPVYDQRNNTQIGNAGRLNVGLVKIM</sequence>
<dbReference type="RefSeq" id="WP_308357329.1">
    <property type="nucleotide sequence ID" value="NZ_CP129970.2"/>
</dbReference>
<dbReference type="Proteomes" id="UP001244443">
    <property type="component" value="Chromosome"/>
</dbReference>
<name>A0AA51N6T9_9BACT</name>
<gene>
    <name evidence="1" type="ORF">QYS48_28260</name>
</gene>
<evidence type="ECO:0000313" key="1">
    <source>
        <dbReference type="EMBL" id="WMN07239.1"/>
    </source>
</evidence>
<proteinExistence type="predicted"/>
<accession>A0AA51N6T9</accession>
<keyword evidence="2" id="KW-1185">Reference proteome</keyword>
<evidence type="ECO:0000313" key="2">
    <source>
        <dbReference type="Proteomes" id="UP001244443"/>
    </source>
</evidence>
<organism evidence="1 2">
    <name type="scientific">Marivirga arenosa</name>
    <dbReference type="NCBI Taxonomy" id="3059076"/>
    <lineage>
        <taxon>Bacteria</taxon>
        <taxon>Pseudomonadati</taxon>
        <taxon>Bacteroidota</taxon>
        <taxon>Cytophagia</taxon>
        <taxon>Cytophagales</taxon>
        <taxon>Marivirgaceae</taxon>
        <taxon>Marivirga</taxon>
    </lineage>
</organism>
<evidence type="ECO:0008006" key="3">
    <source>
        <dbReference type="Google" id="ProtNLM"/>
    </source>
</evidence>